<accession>A0A8H4RFI8</accession>
<proteinExistence type="predicted"/>
<sequence>MGEVEVKRGKVRIGAKQQARLFFGPLPYAVEYDAEAQDNRMEAKDTPQAQRDNDLDAEEENLMSERDLEMEFQAVLDAMGHINLDDEVDTEHRITQSLVSEERSRLEFTAEDEKIILASVGEQTSPDLTDERIERSIANYRTHYFTILTNTIKFMFVMESTKSHIGVCREWMMFFIANATKACRERLLRLLTDSRFQPTSFQYILGSDHWTRDMMDDFPRLNINCFGPLNKHFASYVGVVHERHNEDHQTWVYKGSAIAFPNGEARRMLEGYRLESERGHDEIMSDCSSRWAQVDRMLREHWQNTDLLYLPYSTGIRILSEAGVDDNRGNSDIVLDSPERWVFEPEGDEEPFLLLEIDGSTTYKT</sequence>
<dbReference type="Proteomes" id="UP000566819">
    <property type="component" value="Unassembled WGS sequence"/>
</dbReference>
<organism evidence="1 2">
    <name type="scientific">Cudoniella acicularis</name>
    <dbReference type="NCBI Taxonomy" id="354080"/>
    <lineage>
        <taxon>Eukaryota</taxon>
        <taxon>Fungi</taxon>
        <taxon>Dikarya</taxon>
        <taxon>Ascomycota</taxon>
        <taxon>Pezizomycotina</taxon>
        <taxon>Leotiomycetes</taxon>
        <taxon>Helotiales</taxon>
        <taxon>Tricladiaceae</taxon>
        <taxon>Cudoniella</taxon>
    </lineage>
</organism>
<reference evidence="1 2" key="1">
    <citation type="submission" date="2020-03" db="EMBL/GenBank/DDBJ databases">
        <title>Draft Genome Sequence of Cudoniella acicularis.</title>
        <authorList>
            <person name="Buettner E."/>
            <person name="Kellner H."/>
        </authorList>
    </citation>
    <scope>NUCLEOTIDE SEQUENCE [LARGE SCALE GENOMIC DNA]</scope>
    <source>
        <strain evidence="1 2">DSM 108380</strain>
    </source>
</reference>
<keyword evidence="2" id="KW-1185">Reference proteome</keyword>
<dbReference type="EMBL" id="JAAMPI010000923">
    <property type="protein sequence ID" value="KAF4627711.1"/>
    <property type="molecule type" value="Genomic_DNA"/>
</dbReference>
<name>A0A8H4RFI8_9HELO</name>
<evidence type="ECO:0000313" key="2">
    <source>
        <dbReference type="Proteomes" id="UP000566819"/>
    </source>
</evidence>
<gene>
    <name evidence="1" type="ORF">G7Y89_g10445</name>
</gene>
<comment type="caution">
    <text evidence="1">The sequence shown here is derived from an EMBL/GenBank/DDBJ whole genome shotgun (WGS) entry which is preliminary data.</text>
</comment>
<dbReference type="AlphaFoldDB" id="A0A8H4RFI8"/>
<evidence type="ECO:0000313" key="1">
    <source>
        <dbReference type="EMBL" id="KAF4627711.1"/>
    </source>
</evidence>
<protein>
    <submittedName>
        <fullName evidence="1">Uncharacterized protein</fullName>
    </submittedName>
</protein>